<sequence>MARGLDAKGQAAYIDLKITGSEAPSSFADKEKSTAISNDLKTILKQNASAAHAWMALENIFQDIQSS</sequence>
<dbReference type="Proteomes" id="UP000326396">
    <property type="component" value="Linkage Group LG16"/>
</dbReference>
<reference evidence="2 3" key="1">
    <citation type="submission" date="2019-05" db="EMBL/GenBank/DDBJ databases">
        <title>Mikania micrantha, genome provides insights into the molecular mechanism of rapid growth.</title>
        <authorList>
            <person name="Liu B."/>
        </authorList>
    </citation>
    <scope>NUCLEOTIDE SEQUENCE [LARGE SCALE GENOMIC DNA]</scope>
    <source>
        <strain evidence="2">NLD-2019</strain>
        <tissue evidence="2">Leaf</tissue>
    </source>
</reference>
<dbReference type="OrthoDB" id="1699318at2759"/>
<evidence type="ECO:0000313" key="3">
    <source>
        <dbReference type="Proteomes" id="UP000326396"/>
    </source>
</evidence>
<evidence type="ECO:0000313" key="1">
    <source>
        <dbReference type="EMBL" id="KAD5508973.1"/>
    </source>
</evidence>
<gene>
    <name evidence="1" type="ORF">E3N88_16676</name>
    <name evidence="2" type="ORF">E3N88_16677</name>
</gene>
<protein>
    <submittedName>
        <fullName evidence="2">Uncharacterized protein</fullName>
    </submittedName>
</protein>
<accession>A0A5N6P0B3</accession>
<keyword evidence="3" id="KW-1185">Reference proteome</keyword>
<dbReference type="EMBL" id="SZYD01000008">
    <property type="protein sequence ID" value="KAD5508973.1"/>
    <property type="molecule type" value="Genomic_DNA"/>
</dbReference>
<dbReference type="EMBL" id="SZYD01000008">
    <property type="protein sequence ID" value="KAD5508974.1"/>
    <property type="molecule type" value="Genomic_DNA"/>
</dbReference>
<comment type="caution">
    <text evidence="2">The sequence shown here is derived from an EMBL/GenBank/DDBJ whole genome shotgun (WGS) entry which is preliminary data.</text>
</comment>
<organism evidence="2 3">
    <name type="scientific">Mikania micrantha</name>
    <name type="common">bitter vine</name>
    <dbReference type="NCBI Taxonomy" id="192012"/>
    <lineage>
        <taxon>Eukaryota</taxon>
        <taxon>Viridiplantae</taxon>
        <taxon>Streptophyta</taxon>
        <taxon>Embryophyta</taxon>
        <taxon>Tracheophyta</taxon>
        <taxon>Spermatophyta</taxon>
        <taxon>Magnoliopsida</taxon>
        <taxon>eudicotyledons</taxon>
        <taxon>Gunneridae</taxon>
        <taxon>Pentapetalae</taxon>
        <taxon>asterids</taxon>
        <taxon>campanulids</taxon>
        <taxon>Asterales</taxon>
        <taxon>Asteraceae</taxon>
        <taxon>Asteroideae</taxon>
        <taxon>Heliantheae alliance</taxon>
        <taxon>Eupatorieae</taxon>
        <taxon>Mikania</taxon>
    </lineage>
</organism>
<name>A0A5N6P0B3_9ASTR</name>
<dbReference type="AlphaFoldDB" id="A0A5N6P0B3"/>
<proteinExistence type="predicted"/>
<evidence type="ECO:0000313" key="2">
    <source>
        <dbReference type="EMBL" id="KAD5508974.1"/>
    </source>
</evidence>